<dbReference type="SUPFAM" id="SSF53383">
    <property type="entry name" value="PLP-dependent transferases"/>
    <property type="match status" value="1"/>
</dbReference>
<organism evidence="4">
    <name type="scientific">marine metagenome</name>
    <dbReference type="NCBI Taxonomy" id="408172"/>
    <lineage>
        <taxon>unclassified sequences</taxon>
        <taxon>metagenomes</taxon>
        <taxon>ecological metagenomes</taxon>
    </lineage>
</organism>
<sequence length="431" mass="47378">MSVDISDVLEIVSSQNQWRGKEAINLIASENVQSDAVKQIEVNDFMGRYAEGHPNSSQEDHRYYEGTRYIDQIESMATREIIKLAKCLQADVRPISGNAANTAVALAVLRGNDTVIANSIEVGGHISHSPIGVVGRRIQVRGKALTLGRENSINIHYWPTTEDGYHLDVPKCVDLVEQKSPNMVILGKSLFLFPEPVSEIAEVCRAKNIPLLYDGAHVLGLIFGGQFQNPIEEGAHFINGSTHKTFPGPQRGVILGNMSSEQEIKWWNSVDRGVMPGSSSSHHLHTLPGLLIAIREMAEHGKKYAAQTIANAKAFGQALTDEGVNVEAREFGFTASHQLALNVTNFGVAKDIARSLAKKNNIVTNYNMLPGDKDARNPSGLRIGVQEMTRYGMKEAEMGELASLMKAGLEDKTVKDEITKLRSRFTEVQYC</sequence>
<reference evidence="4" key="1">
    <citation type="submission" date="2018-05" db="EMBL/GenBank/DDBJ databases">
        <authorList>
            <person name="Lanie J.A."/>
            <person name="Ng W.-L."/>
            <person name="Kazmierczak K.M."/>
            <person name="Andrzejewski T.M."/>
            <person name="Davidsen T.M."/>
            <person name="Wayne K.J."/>
            <person name="Tettelin H."/>
            <person name="Glass J.I."/>
            <person name="Rusch D."/>
            <person name="Podicherti R."/>
            <person name="Tsui H.-C.T."/>
            <person name="Winkler M.E."/>
        </authorList>
    </citation>
    <scope>NUCLEOTIDE SEQUENCE</scope>
</reference>
<dbReference type="PANTHER" id="PTHR11680:SF35">
    <property type="entry name" value="SERINE HYDROXYMETHYLTRANSFERASE 1"/>
    <property type="match status" value="1"/>
</dbReference>
<gene>
    <name evidence="4" type="ORF">METZ01_LOCUS9268</name>
</gene>
<evidence type="ECO:0000313" key="4">
    <source>
        <dbReference type="EMBL" id="SUZ56414.1"/>
    </source>
</evidence>
<dbReference type="NCBIfam" id="NF000586">
    <property type="entry name" value="PRK00011.1"/>
    <property type="match status" value="1"/>
</dbReference>
<evidence type="ECO:0000259" key="3">
    <source>
        <dbReference type="Pfam" id="PF00464"/>
    </source>
</evidence>
<feature type="domain" description="Serine hydroxymethyltransferase-like" evidence="3">
    <location>
        <begin position="7"/>
        <end position="404"/>
    </location>
</feature>
<proteinExistence type="predicted"/>
<dbReference type="AlphaFoldDB" id="A0A381NQN4"/>
<dbReference type="EMBL" id="UINC01000499">
    <property type="protein sequence ID" value="SUZ56414.1"/>
    <property type="molecule type" value="Genomic_DNA"/>
</dbReference>
<dbReference type="PANTHER" id="PTHR11680">
    <property type="entry name" value="SERINE HYDROXYMETHYLTRANSFERASE"/>
    <property type="match status" value="1"/>
</dbReference>
<dbReference type="Gene3D" id="3.40.640.10">
    <property type="entry name" value="Type I PLP-dependent aspartate aminotransferase-like (Major domain)"/>
    <property type="match status" value="1"/>
</dbReference>
<accession>A0A381NQN4</accession>
<dbReference type="GO" id="GO:0004372">
    <property type="term" value="F:glycine hydroxymethyltransferase activity"/>
    <property type="evidence" value="ECO:0007669"/>
    <property type="project" value="InterPro"/>
</dbReference>
<dbReference type="InterPro" id="IPR039429">
    <property type="entry name" value="SHMT-like_dom"/>
</dbReference>
<evidence type="ECO:0000256" key="1">
    <source>
        <dbReference type="ARBA" id="ARBA00001933"/>
    </source>
</evidence>
<dbReference type="InterPro" id="IPR015422">
    <property type="entry name" value="PyrdxlP-dep_Trfase_small"/>
</dbReference>
<dbReference type="Gene3D" id="3.90.1150.10">
    <property type="entry name" value="Aspartate Aminotransferase, domain 1"/>
    <property type="match status" value="1"/>
</dbReference>
<protein>
    <recommendedName>
        <fullName evidence="3">Serine hydroxymethyltransferase-like domain-containing protein</fullName>
    </recommendedName>
</protein>
<dbReference type="GO" id="GO:0030170">
    <property type="term" value="F:pyridoxal phosphate binding"/>
    <property type="evidence" value="ECO:0007669"/>
    <property type="project" value="InterPro"/>
</dbReference>
<dbReference type="PIRSF" id="PIRSF000412">
    <property type="entry name" value="SHMT"/>
    <property type="match status" value="1"/>
</dbReference>
<dbReference type="InterPro" id="IPR015424">
    <property type="entry name" value="PyrdxlP-dep_Trfase"/>
</dbReference>
<comment type="cofactor">
    <cofactor evidence="1">
        <name>pyridoxal 5'-phosphate</name>
        <dbReference type="ChEBI" id="CHEBI:597326"/>
    </cofactor>
</comment>
<dbReference type="InterPro" id="IPR001085">
    <property type="entry name" value="Ser_HO-MeTrfase"/>
</dbReference>
<dbReference type="GO" id="GO:0005737">
    <property type="term" value="C:cytoplasm"/>
    <property type="evidence" value="ECO:0007669"/>
    <property type="project" value="TreeGrafter"/>
</dbReference>
<name>A0A381NQN4_9ZZZZ</name>
<dbReference type="GO" id="GO:0035999">
    <property type="term" value="P:tetrahydrofolate interconversion"/>
    <property type="evidence" value="ECO:0007669"/>
    <property type="project" value="InterPro"/>
</dbReference>
<dbReference type="Pfam" id="PF00464">
    <property type="entry name" value="SHMT"/>
    <property type="match status" value="1"/>
</dbReference>
<dbReference type="InterPro" id="IPR015421">
    <property type="entry name" value="PyrdxlP-dep_Trfase_major"/>
</dbReference>
<dbReference type="GO" id="GO:0019264">
    <property type="term" value="P:glycine biosynthetic process from serine"/>
    <property type="evidence" value="ECO:0007669"/>
    <property type="project" value="InterPro"/>
</dbReference>
<dbReference type="InterPro" id="IPR049943">
    <property type="entry name" value="Ser_HO-MeTrfase-like"/>
</dbReference>
<evidence type="ECO:0000256" key="2">
    <source>
        <dbReference type="ARBA" id="ARBA00022898"/>
    </source>
</evidence>
<keyword evidence="2" id="KW-0663">Pyridoxal phosphate</keyword>